<evidence type="ECO:0000256" key="9">
    <source>
        <dbReference type="ARBA" id="ARBA00023049"/>
    </source>
</evidence>
<dbReference type="GO" id="GO:0046872">
    <property type="term" value="F:metal ion binding"/>
    <property type="evidence" value="ECO:0007669"/>
    <property type="project" value="UniProtKB-KW"/>
</dbReference>
<gene>
    <name evidence="13" type="ORF">AWW66_16475</name>
</gene>
<dbReference type="InterPro" id="IPR001915">
    <property type="entry name" value="Peptidase_M48"/>
</dbReference>
<evidence type="ECO:0000313" key="14">
    <source>
        <dbReference type="Proteomes" id="UP000070620"/>
    </source>
</evidence>
<keyword evidence="2" id="KW-1003">Cell membrane</keyword>
<dbReference type="InterPro" id="IPR050083">
    <property type="entry name" value="HtpX_protease"/>
</dbReference>
<evidence type="ECO:0000256" key="7">
    <source>
        <dbReference type="ARBA" id="ARBA00022833"/>
    </source>
</evidence>
<dbReference type="GO" id="GO:0004222">
    <property type="term" value="F:metalloendopeptidase activity"/>
    <property type="evidence" value="ECO:0007669"/>
    <property type="project" value="InterPro"/>
</dbReference>
<feature type="transmembrane region" description="Helical" evidence="11">
    <location>
        <begin position="269"/>
        <end position="290"/>
    </location>
</feature>
<feature type="transmembrane region" description="Helical" evidence="11">
    <location>
        <begin position="574"/>
        <end position="596"/>
    </location>
</feature>
<feature type="transmembrane region" description="Helical" evidence="11">
    <location>
        <begin position="538"/>
        <end position="562"/>
    </location>
</feature>
<keyword evidence="6" id="KW-0378">Hydrolase</keyword>
<feature type="transmembrane region" description="Helical" evidence="11">
    <location>
        <begin position="412"/>
        <end position="432"/>
    </location>
</feature>
<evidence type="ECO:0000256" key="1">
    <source>
        <dbReference type="ARBA" id="ARBA00001947"/>
    </source>
</evidence>
<dbReference type="Gene3D" id="3.30.2010.10">
    <property type="entry name" value="Metalloproteases ('zincins'), catalytic domain"/>
    <property type="match status" value="1"/>
</dbReference>
<organism evidence="13 14">
    <name type="scientific">Micromonospora rosaria</name>
    <dbReference type="NCBI Taxonomy" id="47874"/>
    <lineage>
        <taxon>Bacteria</taxon>
        <taxon>Bacillati</taxon>
        <taxon>Actinomycetota</taxon>
        <taxon>Actinomycetes</taxon>
        <taxon>Micromonosporales</taxon>
        <taxon>Micromonosporaceae</taxon>
        <taxon>Micromonospora</taxon>
    </lineage>
</organism>
<evidence type="ECO:0000256" key="6">
    <source>
        <dbReference type="ARBA" id="ARBA00022801"/>
    </source>
</evidence>
<keyword evidence="8 11" id="KW-1133">Transmembrane helix</keyword>
<feature type="transmembrane region" description="Helical" evidence="11">
    <location>
        <begin position="143"/>
        <end position="165"/>
    </location>
</feature>
<feature type="transmembrane region" description="Helical" evidence="11">
    <location>
        <begin position="488"/>
        <end position="505"/>
    </location>
</feature>
<feature type="transmembrane region" description="Helical" evidence="11">
    <location>
        <begin position="703"/>
        <end position="725"/>
    </location>
</feature>
<reference evidence="13 14" key="1">
    <citation type="submission" date="2016-01" db="EMBL/GenBank/DDBJ databases">
        <title>Whole genome sequence and analysis of Micromonospora rosaria DSM 803, which can produce antibacterial substance rosamicin.</title>
        <authorList>
            <person name="Yang H."/>
            <person name="He X."/>
            <person name="Zhu D."/>
        </authorList>
    </citation>
    <scope>NUCLEOTIDE SEQUENCE [LARGE SCALE GENOMIC DNA]</scope>
    <source>
        <strain evidence="13 14">DSM 803</strain>
    </source>
</reference>
<evidence type="ECO:0000256" key="4">
    <source>
        <dbReference type="ARBA" id="ARBA00022692"/>
    </source>
</evidence>
<comment type="cofactor">
    <cofactor evidence="1">
        <name>Zn(2+)</name>
        <dbReference type="ChEBI" id="CHEBI:29105"/>
    </cofactor>
</comment>
<evidence type="ECO:0000256" key="3">
    <source>
        <dbReference type="ARBA" id="ARBA00022670"/>
    </source>
</evidence>
<feature type="transmembrane region" description="Helical" evidence="11">
    <location>
        <begin position="185"/>
        <end position="203"/>
    </location>
</feature>
<evidence type="ECO:0000313" key="13">
    <source>
        <dbReference type="EMBL" id="KXK60876.1"/>
    </source>
</evidence>
<accession>A0A136PRT0</accession>
<evidence type="ECO:0000256" key="8">
    <source>
        <dbReference type="ARBA" id="ARBA00022989"/>
    </source>
</evidence>
<keyword evidence="3" id="KW-0645">Protease</keyword>
<evidence type="ECO:0000256" key="2">
    <source>
        <dbReference type="ARBA" id="ARBA00022475"/>
    </source>
</evidence>
<evidence type="ECO:0000256" key="11">
    <source>
        <dbReference type="SAM" id="Phobius"/>
    </source>
</evidence>
<dbReference type="Proteomes" id="UP000070620">
    <property type="component" value="Unassembled WGS sequence"/>
</dbReference>
<feature type="domain" description="Peptidase M48" evidence="12">
    <location>
        <begin position="63"/>
        <end position="267"/>
    </location>
</feature>
<dbReference type="EMBL" id="LRQV01000056">
    <property type="protein sequence ID" value="KXK60876.1"/>
    <property type="molecule type" value="Genomic_DNA"/>
</dbReference>
<keyword evidence="5" id="KW-0479">Metal-binding</keyword>
<sequence length="892" mass="94810">MDKRALQWEAYRACSDRYAAPPPWWWLVGWWTLLAAGTAVLFGALPRWKARRSRVVPLATVDRDGEIRRVLADLSATAGLTRPPRVVVDPAAASAGAVVFGRTGRATICLHGGLVAARTTDPRRFRAVLLHELAHIANRDVTVTYLTVALWRVYLAVALPPFLLWCGWMFRRAAGSLVWSAEAPIVSRGLLTTGLLAVLVYLARSEVLRSREVYADRAAVRWGADPTGWATPAPATTGGYPRRALRAFTELWHPHPRWDVRRAALTDPAVLFGLRALPLFLTGAAAAVTHTHASYALTQYALVTTWMQHAAAVVSAALVAGVVGIALWRAVVYAALTGQPPPSSLRSGLWLGLGLAVGGTLAGQGTVNEWLPARPWLLLLVVLAATAFTWWLTQSARLWVVAWRGRSLRPVALLNVSAAALGLSLWFFWWHTHGVAYTAGWMVDVAGFRDYLVAAWVGRELDHPPASAVDRAWVLAVLTGTATTGPPLGLLAVAGAWVVPLLAWLPRPGTGPAPWVRAAAPDRAPGPLGPPLPGLRRVLGAGLPGAGAGVLVAVAVLAWLHARARTGYSATSYTVAYLAGMTLVLLVAAAVAAVAARRAVPAHRLPAALVAAGAATLLAFAALVVLRALDGCVPALSVGTGDCALNLRVVPNLVAHVLVPALPLTALVAGLLAAPRPRAARALDRPGATAGGSRATADRPGTVAARVGVAVLAVTALGIATLVAVQRAPYAARMPEPAEAQRAARRWTGTVIDAPVSARSRAMQVDAWLDRGGDDLLDRFYRQRRDLFAAVTAGVDAGRSIDRLGDLRPRCVQLGEFADDAARYFRIPDPEADRLWESFVEIVRQASQGCVTALDTHQADLFNTSMRALATAQQTSHAIDDRIDALIALGGW</sequence>
<evidence type="ECO:0000256" key="5">
    <source>
        <dbReference type="ARBA" id="ARBA00022723"/>
    </source>
</evidence>
<feature type="transmembrane region" description="Helical" evidence="11">
    <location>
        <begin position="310"/>
        <end position="336"/>
    </location>
</feature>
<keyword evidence="14" id="KW-1185">Reference proteome</keyword>
<feature type="transmembrane region" description="Helical" evidence="11">
    <location>
        <begin position="24"/>
        <end position="45"/>
    </location>
</feature>
<evidence type="ECO:0000259" key="12">
    <source>
        <dbReference type="Pfam" id="PF01435"/>
    </source>
</evidence>
<dbReference type="Pfam" id="PF01435">
    <property type="entry name" value="Peptidase_M48"/>
    <property type="match status" value="1"/>
</dbReference>
<dbReference type="AlphaFoldDB" id="A0A136PRT0"/>
<feature type="transmembrane region" description="Helical" evidence="11">
    <location>
        <begin position="608"/>
        <end position="629"/>
    </location>
</feature>
<dbReference type="RefSeq" id="WP_067366748.1">
    <property type="nucleotide sequence ID" value="NZ_LRQV01000056.1"/>
</dbReference>
<keyword evidence="4 11" id="KW-0812">Transmembrane</keyword>
<feature type="transmembrane region" description="Helical" evidence="11">
    <location>
        <begin position="348"/>
        <end position="367"/>
    </location>
</feature>
<feature type="transmembrane region" description="Helical" evidence="11">
    <location>
        <begin position="373"/>
        <end position="392"/>
    </location>
</feature>
<dbReference type="PANTHER" id="PTHR43221:SF2">
    <property type="entry name" value="PROTEASE HTPX HOMOLOG"/>
    <property type="match status" value="1"/>
</dbReference>
<name>A0A136PRT0_9ACTN</name>
<keyword evidence="10 11" id="KW-0472">Membrane</keyword>
<keyword evidence="7" id="KW-0862">Zinc</keyword>
<protein>
    <recommendedName>
        <fullName evidence="12">Peptidase M48 domain-containing protein</fullName>
    </recommendedName>
</protein>
<dbReference type="OrthoDB" id="4889053at2"/>
<proteinExistence type="predicted"/>
<dbReference type="PANTHER" id="PTHR43221">
    <property type="entry name" value="PROTEASE HTPX"/>
    <property type="match status" value="1"/>
</dbReference>
<comment type="caution">
    <text evidence="13">The sequence shown here is derived from an EMBL/GenBank/DDBJ whole genome shotgun (WGS) entry which is preliminary data.</text>
</comment>
<keyword evidence="9" id="KW-0482">Metalloprotease</keyword>
<feature type="transmembrane region" description="Helical" evidence="11">
    <location>
        <begin position="649"/>
        <end position="674"/>
    </location>
</feature>
<evidence type="ECO:0000256" key="10">
    <source>
        <dbReference type="ARBA" id="ARBA00023136"/>
    </source>
</evidence>
<dbReference type="CDD" id="cd07329">
    <property type="entry name" value="M56_like"/>
    <property type="match status" value="1"/>
</dbReference>
<dbReference type="GO" id="GO:0006508">
    <property type="term" value="P:proteolysis"/>
    <property type="evidence" value="ECO:0007669"/>
    <property type="project" value="UniProtKB-KW"/>
</dbReference>